<gene>
    <name evidence="2" type="ORF">PIB30_065029</name>
</gene>
<dbReference type="EMBL" id="JASCZI010272503">
    <property type="protein sequence ID" value="MED6222499.1"/>
    <property type="molecule type" value="Genomic_DNA"/>
</dbReference>
<comment type="caution">
    <text evidence="2">The sequence shown here is derived from an EMBL/GenBank/DDBJ whole genome shotgun (WGS) entry which is preliminary data.</text>
</comment>
<evidence type="ECO:0000256" key="1">
    <source>
        <dbReference type="SAM" id="MobiDB-lite"/>
    </source>
</evidence>
<proteinExistence type="predicted"/>
<reference evidence="2 3" key="1">
    <citation type="journal article" date="2023" name="Plants (Basel)">
        <title>Bridging the Gap: Combining Genomics and Transcriptomics Approaches to Understand Stylosanthes scabra, an Orphan Legume from the Brazilian Caatinga.</title>
        <authorList>
            <person name="Ferreira-Neto J.R.C."/>
            <person name="da Silva M.D."/>
            <person name="Binneck E."/>
            <person name="de Melo N.F."/>
            <person name="da Silva R.H."/>
            <person name="de Melo A.L.T.M."/>
            <person name="Pandolfi V."/>
            <person name="Bustamante F.O."/>
            <person name="Brasileiro-Vidal A.C."/>
            <person name="Benko-Iseppon A.M."/>
        </authorList>
    </citation>
    <scope>NUCLEOTIDE SEQUENCE [LARGE SCALE GENOMIC DNA]</scope>
    <source>
        <tissue evidence="2">Leaves</tissue>
    </source>
</reference>
<dbReference type="Proteomes" id="UP001341840">
    <property type="component" value="Unassembled WGS sequence"/>
</dbReference>
<sequence>MRKKLVARRGRYTFPNKATHHTIHIDIDTTNPNTEEIAAASPSPSRSPTRTHSPSHTQEKMARTKTTNRYTGAEINPPSTRLTQTRASREPSPPQDLRRFLPLRGSGYRSLLHPIIESDEARHPLYKSFYDEFPEESFSKNRFIMLRNYLFWKNVAIDRPLCGPFLADLKHLKLKGLDFTDMIAFQGWTSLFSIKEPVYPKLVKEFYANMYYHNGLISSYVRRRNVYLDAERIGEILGYTDDGLTVYTSGKWDPALNLSYHDALTCICTRISLSDGVTPTHKSLAFFVNLDNEPYEERYSYLKGGDAVKRTAKKDLRAERRVLEEEERRARASISRSSKSKGSGIKLLVTVVSELIQEVINMASCTSTTTEKSKSRARALEK</sequence>
<name>A0ABU6ZKK4_9FABA</name>
<accession>A0ABU6ZKK4</accession>
<keyword evidence="3" id="KW-1185">Reference proteome</keyword>
<feature type="compositionally biased region" description="Low complexity" evidence="1">
    <location>
        <begin position="41"/>
        <end position="56"/>
    </location>
</feature>
<protein>
    <submittedName>
        <fullName evidence="2">Uncharacterized protein</fullName>
    </submittedName>
</protein>
<feature type="region of interest" description="Disordered" evidence="1">
    <location>
        <begin position="27"/>
        <end position="99"/>
    </location>
</feature>
<feature type="compositionally biased region" description="Polar residues" evidence="1">
    <location>
        <begin position="77"/>
        <end position="86"/>
    </location>
</feature>
<evidence type="ECO:0000313" key="2">
    <source>
        <dbReference type="EMBL" id="MED6222499.1"/>
    </source>
</evidence>
<evidence type="ECO:0000313" key="3">
    <source>
        <dbReference type="Proteomes" id="UP001341840"/>
    </source>
</evidence>
<organism evidence="2 3">
    <name type="scientific">Stylosanthes scabra</name>
    <dbReference type="NCBI Taxonomy" id="79078"/>
    <lineage>
        <taxon>Eukaryota</taxon>
        <taxon>Viridiplantae</taxon>
        <taxon>Streptophyta</taxon>
        <taxon>Embryophyta</taxon>
        <taxon>Tracheophyta</taxon>
        <taxon>Spermatophyta</taxon>
        <taxon>Magnoliopsida</taxon>
        <taxon>eudicotyledons</taxon>
        <taxon>Gunneridae</taxon>
        <taxon>Pentapetalae</taxon>
        <taxon>rosids</taxon>
        <taxon>fabids</taxon>
        <taxon>Fabales</taxon>
        <taxon>Fabaceae</taxon>
        <taxon>Papilionoideae</taxon>
        <taxon>50 kb inversion clade</taxon>
        <taxon>dalbergioids sensu lato</taxon>
        <taxon>Dalbergieae</taxon>
        <taxon>Pterocarpus clade</taxon>
        <taxon>Stylosanthes</taxon>
    </lineage>
</organism>